<dbReference type="GO" id="GO:0016874">
    <property type="term" value="F:ligase activity"/>
    <property type="evidence" value="ECO:0007669"/>
    <property type="project" value="UniProtKB-KW"/>
</dbReference>
<dbReference type="InterPro" id="IPR050237">
    <property type="entry name" value="ATP-dep_AMP-bd_enzyme"/>
</dbReference>
<dbReference type="InterPro" id="IPR045851">
    <property type="entry name" value="AMP-bd_C_sf"/>
</dbReference>
<dbReference type="Proteomes" id="UP001300763">
    <property type="component" value="Unassembled WGS sequence"/>
</dbReference>
<evidence type="ECO:0000259" key="2">
    <source>
        <dbReference type="Pfam" id="PF13193"/>
    </source>
</evidence>
<dbReference type="InterPro" id="IPR025110">
    <property type="entry name" value="AMP-bd_C"/>
</dbReference>
<protein>
    <submittedName>
        <fullName evidence="3">Long-chain fatty acid--CoA ligase</fullName>
    </submittedName>
</protein>
<accession>A0ABT5SYM9</accession>
<evidence type="ECO:0000313" key="4">
    <source>
        <dbReference type="Proteomes" id="UP001300763"/>
    </source>
</evidence>
<dbReference type="InterPro" id="IPR020845">
    <property type="entry name" value="AMP-binding_CS"/>
</dbReference>
<dbReference type="Pfam" id="PF00501">
    <property type="entry name" value="AMP-binding"/>
    <property type="match status" value="1"/>
</dbReference>
<dbReference type="EMBL" id="JAQZAO010000010">
    <property type="protein sequence ID" value="MDD7967965.1"/>
    <property type="molecule type" value="Genomic_DNA"/>
</dbReference>
<organism evidence="3 4">
    <name type="scientific">Actinomycetospora lemnae</name>
    <dbReference type="NCBI Taxonomy" id="3019891"/>
    <lineage>
        <taxon>Bacteria</taxon>
        <taxon>Bacillati</taxon>
        <taxon>Actinomycetota</taxon>
        <taxon>Actinomycetes</taxon>
        <taxon>Pseudonocardiales</taxon>
        <taxon>Pseudonocardiaceae</taxon>
        <taxon>Actinomycetospora</taxon>
    </lineage>
</organism>
<dbReference type="PANTHER" id="PTHR43767:SF12">
    <property type="entry name" value="AMP-DEPENDENT SYNTHETASE AND LIGASE"/>
    <property type="match status" value="1"/>
</dbReference>
<dbReference type="CDD" id="cd05936">
    <property type="entry name" value="FC-FACS_FadD_like"/>
    <property type="match status" value="1"/>
</dbReference>
<gene>
    <name evidence="3" type="ORF">PGB27_21695</name>
</gene>
<evidence type="ECO:0000259" key="1">
    <source>
        <dbReference type="Pfam" id="PF00501"/>
    </source>
</evidence>
<dbReference type="PROSITE" id="PS00455">
    <property type="entry name" value="AMP_BINDING"/>
    <property type="match status" value="1"/>
</dbReference>
<keyword evidence="3" id="KW-0436">Ligase</keyword>
<reference evidence="3 4" key="1">
    <citation type="submission" date="2023-02" db="EMBL/GenBank/DDBJ databases">
        <title>Genome sequencing required for Actinomycetospora new species description.</title>
        <authorList>
            <person name="Saimee Y."/>
            <person name="Duangmal K."/>
        </authorList>
    </citation>
    <scope>NUCLEOTIDE SEQUENCE [LARGE SCALE GENOMIC DNA]</scope>
    <source>
        <strain evidence="3 4">DW7H6</strain>
    </source>
</reference>
<dbReference type="NCBIfam" id="NF004837">
    <property type="entry name" value="PRK06187.1"/>
    <property type="match status" value="1"/>
</dbReference>
<dbReference type="InterPro" id="IPR000873">
    <property type="entry name" value="AMP-dep_synth/lig_dom"/>
</dbReference>
<dbReference type="Pfam" id="PF13193">
    <property type="entry name" value="AMP-binding_C"/>
    <property type="match status" value="1"/>
</dbReference>
<proteinExistence type="predicted"/>
<dbReference type="Gene3D" id="3.30.300.30">
    <property type="match status" value="1"/>
</dbReference>
<name>A0ABT5SYM9_9PSEU</name>
<comment type="caution">
    <text evidence="3">The sequence shown here is derived from an EMBL/GenBank/DDBJ whole genome shotgun (WGS) entry which is preliminary data.</text>
</comment>
<dbReference type="PANTHER" id="PTHR43767">
    <property type="entry name" value="LONG-CHAIN-FATTY-ACID--COA LIGASE"/>
    <property type="match status" value="1"/>
</dbReference>
<dbReference type="Gene3D" id="3.40.50.12780">
    <property type="entry name" value="N-terminal domain of ligase-like"/>
    <property type="match status" value="1"/>
</dbReference>
<evidence type="ECO:0000313" key="3">
    <source>
        <dbReference type="EMBL" id="MDD7967965.1"/>
    </source>
</evidence>
<keyword evidence="4" id="KW-1185">Reference proteome</keyword>
<dbReference type="RefSeq" id="WP_274202497.1">
    <property type="nucleotide sequence ID" value="NZ_JAQZAO010000010.1"/>
</dbReference>
<feature type="domain" description="AMP-dependent synthetase/ligase" evidence="1">
    <location>
        <begin position="9"/>
        <end position="373"/>
    </location>
</feature>
<dbReference type="InterPro" id="IPR042099">
    <property type="entry name" value="ANL_N_sf"/>
</dbReference>
<feature type="domain" description="AMP-binding enzyme C-terminal" evidence="2">
    <location>
        <begin position="424"/>
        <end position="499"/>
    </location>
</feature>
<dbReference type="SUPFAM" id="SSF56801">
    <property type="entry name" value="Acetyl-CoA synthetase-like"/>
    <property type="match status" value="1"/>
</dbReference>
<sequence>MSLNLAVLLRESARRRPDHTAIIADEHRLTWAELDAAADRMAEGLRRHGLSPGDTVALQLPNVPQFAIAWFGILKAGLVAVPMNVLFKDREVAYVLAHSEARTLLTWQDCAEAAAKGAAEAGVTDVFTLGRPDAEDLPGRPFEELLADPPDDPDGVLVPRDPGDVAAVVYTAGTTGRPKGAELTHFQLFMNADTPGRLFGIRDDDVVMVALPLFHVFALSSQLDVCARFGATMTLVPRFEPGRVLEVMERDGVTVFEGVPTMYVALLEHPDRATRDLQALRVGISGGAPMPAEVLDSVEREFGIVVLEGYGLSETASTTTFNSSAEDRRIYSAGKPIYGVDVEVRNPDGHRLPHGPDHLGELVVRGVNVMRGYRGDPETTAATLVDGWLHTGDRGYIDEDGFVFVVGRTSELIIRGGYNIHPREVEDVLYTHPAVREAAVIGIPDHRLGQEVHAVVALRPGADASEQELIAYVRERVASYKYPRSVEFRDELPTGASGKILKRAL</sequence>